<dbReference type="SUPFAM" id="SSF50494">
    <property type="entry name" value="Trypsin-like serine proteases"/>
    <property type="match status" value="1"/>
</dbReference>
<protein>
    <submittedName>
        <fullName evidence="2">Trypsin-like peptidase domain-containing protein</fullName>
    </submittedName>
</protein>
<evidence type="ECO:0000313" key="2">
    <source>
        <dbReference type="EMBL" id="MBI1684525.1"/>
    </source>
</evidence>
<proteinExistence type="predicted"/>
<name>A0ABS0T086_9CAUL</name>
<feature type="region of interest" description="Disordered" evidence="1">
    <location>
        <begin position="233"/>
        <end position="253"/>
    </location>
</feature>
<gene>
    <name evidence="2" type="ORF">I4Q42_12705</name>
</gene>
<evidence type="ECO:0000313" key="3">
    <source>
        <dbReference type="Proteomes" id="UP000639859"/>
    </source>
</evidence>
<reference evidence="2 3" key="1">
    <citation type="submission" date="2020-11" db="EMBL/GenBank/DDBJ databases">
        <title>genome sequence of strain KACC 18849.</title>
        <authorList>
            <person name="Gao J."/>
            <person name="Zhang X."/>
        </authorList>
    </citation>
    <scope>NUCLEOTIDE SEQUENCE [LARGE SCALE GENOMIC DNA]</scope>
    <source>
        <strain evidence="2 3">KACC 18849</strain>
    </source>
</reference>
<comment type="caution">
    <text evidence="2">The sequence shown here is derived from an EMBL/GenBank/DDBJ whole genome shotgun (WGS) entry which is preliminary data.</text>
</comment>
<feature type="region of interest" description="Disordered" evidence="1">
    <location>
        <begin position="29"/>
        <end position="55"/>
    </location>
</feature>
<evidence type="ECO:0000256" key="1">
    <source>
        <dbReference type="SAM" id="MobiDB-lite"/>
    </source>
</evidence>
<dbReference type="Gene3D" id="2.40.10.120">
    <property type="match status" value="1"/>
</dbReference>
<dbReference type="Pfam" id="PF13365">
    <property type="entry name" value="Trypsin_2"/>
    <property type="match status" value="1"/>
</dbReference>
<dbReference type="EMBL" id="JADWOX010000008">
    <property type="protein sequence ID" value="MBI1684525.1"/>
    <property type="molecule type" value="Genomic_DNA"/>
</dbReference>
<dbReference type="InterPro" id="IPR009003">
    <property type="entry name" value="Peptidase_S1_PA"/>
</dbReference>
<feature type="compositionally biased region" description="Low complexity" evidence="1">
    <location>
        <begin position="41"/>
        <end position="51"/>
    </location>
</feature>
<organism evidence="2 3">
    <name type="scientific">Caulobacter hibisci</name>
    <dbReference type="NCBI Taxonomy" id="2035993"/>
    <lineage>
        <taxon>Bacteria</taxon>
        <taxon>Pseudomonadati</taxon>
        <taxon>Pseudomonadota</taxon>
        <taxon>Alphaproteobacteria</taxon>
        <taxon>Caulobacterales</taxon>
        <taxon>Caulobacteraceae</taxon>
        <taxon>Caulobacter</taxon>
    </lineage>
</organism>
<sequence>MHFPKLPDWLVYGAVVAALLVVAVGRQERADAPTPPPPVPGEEGVPLGPSSPFDPSIVVQVPDKQEPASGTAFSVGQSGQWLTARHVVDGCKSAAILVADGRGVAAKVTIDPRFDAAILTTEGGAPAMPMNLTDPRKGMRAYHPGFPQGHAGEVASRLIGRENLVVHGRGARTEPVLVWAEVGRTDNLKGTLAGLSGAPALDSAGRVIGVTVAESPRRGRIYTTAPESLRTLIGRSPRRGGADPDVPEFAPGEAITTDNYGRIADGLRRDLRVAQVVCLAV</sequence>
<dbReference type="Proteomes" id="UP000639859">
    <property type="component" value="Unassembled WGS sequence"/>
</dbReference>
<accession>A0ABS0T086</accession>
<dbReference type="RefSeq" id="WP_198576448.1">
    <property type="nucleotide sequence ID" value="NZ_JADWOX010000008.1"/>
</dbReference>
<keyword evidence="3" id="KW-1185">Reference proteome</keyword>